<keyword evidence="2" id="KW-1185">Reference proteome</keyword>
<comment type="caution">
    <text evidence="1">The sequence shown here is derived from an EMBL/GenBank/DDBJ whole genome shotgun (WGS) entry which is preliminary data.</text>
</comment>
<dbReference type="SUPFAM" id="SSF50882">
    <property type="entry name" value="beta-Barrel protease inhibitors"/>
    <property type="match status" value="1"/>
</dbReference>
<reference evidence="1 2" key="1">
    <citation type="submission" date="2019-08" db="EMBL/GenBank/DDBJ databases">
        <authorList>
            <person name="Seo Y.L."/>
        </authorList>
    </citation>
    <scope>NUCLEOTIDE SEQUENCE [LARGE SCALE GENOMIC DNA]</scope>
    <source>
        <strain evidence="1 2">MaA-C15</strain>
    </source>
</reference>
<dbReference type="OrthoDB" id="8083053at2"/>
<dbReference type="GO" id="GO:0004866">
    <property type="term" value="F:endopeptidase inhibitor activity"/>
    <property type="evidence" value="ECO:0007669"/>
    <property type="project" value="InterPro"/>
</dbReference>
<dbReference type="EMBL" id="VSZS01000067">
    <property type="protein sequence ID" value="TYR30259.1"/>
    <property type="molecule type" value="Genomic_DNA"/>
</dbReference>
<evidence type="ECO:0000313" key="2">
    <source>
        <dbReference type="Proteomes" id="UP000323258"/>
    </source>
</evidence>
<dbReference type="RefSeq" id="WP_148916614.1">
    <property type="nucleotide sequence ID" value="NZ_VSZS01000067.1"/>
</dbReference>
<proteinExistence type="predicted"/>
<dbReference type="Gene3D" id="2.40.128.10">
    <property type="match status" value="1"/>
</dbReference>
<dbReference type="InterPro" id="IPR016085">
    <property type="entry name" value="Protease_inh_B-barrel_dom"/>
</dbReference>
<sequence length="140" mass="14500">MNGTYACVAALMGLAAVFPGSDPIPRADEIDPMVVSSISRPVVPAIHFTLKSSAADIGCSLTAHGTANPGAGERTLDLEPRCSAVAPELAGAQRWMQKKDGSVAFVRDDGSVVAEFAAADGAALESFRPREPILTLFASE</sequence>
<organism evidence="1 2">
    <name type="scientific">Neoaquamicrobium microcysteis</name>
    <dbReference type="NCBI Taxonomy" id="2682781"/>
    <lineage>
        <taxon>Bacteria</taxon>
        <taxon>Pseudomonadati</taxon>
        <taxon>Pseudomonadota</taxon>
        <taxon>Alphaproteobacteria</taxon>
        <taxon>Hyphomicrobiales</taxon>
        <taxon>Phyllobacteriaceae</taxon>
        <taxon>Neoaquamicrobium</taxon>
    </lineage>
</organism>
<dbReference type="AlphaFoldDB" id="A0A5D4GRB3"/>
<protein>
    <recommendedName>
        <fullName evidence="3">Alkaline proteinase inhibitor/ Outer membrane lipoprotein Omp19 domain-containing protein</fullName>
    </recommendedName>
</protein>
<evidence type="ECO:0008006" key="3">
    <source>
        <dbReference type="Google" id="ProtNLM"/>
    </source>
</evidence>
<name>A0A5D4GRB3_9HYPH</name>
<evidence type="ECO:0000313" key="1">
    <source>
        <dbReference type="EMBL" id="TYR30259.1"/>
    </source>
</evidence>
<gene>
    <name evidence="1" type="ORF">FY036_20480</name>
</gene>
<reference evidence="1 2" key="2">
    <citation type="submission" date="2019-09" db="EMBL/GenBank/DDBJ databases">
        <title>Mesorhizobium sp. MaA-C15 isolated from Microcystis aeruginosa.</title>
        <authorList>
            <person name="Jeong S.E."/>
            <person name="Jin H.M."/>
            <person name="Jeon C.O."/>
        </authorList>
    </citation>
    <scope>NUCLEOTIDE SEQUENCE [LARGE SCALE GENOMIC DNA]</scope>
    <source>
        <strain evidence="1 2">MaA-C15</strain>
    </source>
</reference>
<dbReference type="Proteomes" id="UP000323258">
    <property type="component" value="Unassembled WGS sequence"/>
</dbReference>
<accession>A0A5D4GRB3</accession>